<dbReference type="EMBL" id="RCDB01000001">
    <property type="protein sequence ID" value="RLK52703.1"/>
    <property type="molecule type" value="Genomic_DNA"/>
</dbReference>
<proteinExistence type="inferred from homology"/>
<accession>A0A498CB43</accession>
<dbReference type="Pfam" id="PF00294">
    <property type="entry name" value="PfkB"/>
    <property type="match status" value="1"/>
</dbReference>
<dbReference type="SUPFAM" id="SSF53613">
    <property type="entry name" value="Ribokinase-like"/>
    <property type="match status" value="1"/>
</dbReference>
<keyword evidence="7" id="KW-1185">Reference proteome</keyword>
<name>A0A498CB43_9MICO</name>
<evidence type="ECO:0000313" key="6">
    <source>
        <dbReference type="EMBL" id="RLK52703.1"/>
    </source>
</evidence>
<keyword evidence="3 6" id="KW-0418">Kinase</keyword>
<comment type="similarity">
    <text evidence="1">Belongs to the carbohydrate kinase PfkB family.</text>
</comment>
<dbReference type="CDD" id="cd01166">
    <property type="entry name" value="KdgK"/>
    <property type="match status" value="1"/>
</dbReference>
<dbReference type="InterPro" id="IPR052700">
    <property type="entry name" value="Carb_kinase_PfkB-like"/>
</dbReference>
<keyword evidence="2" id="KW-0808">Transferase</keyword>
<evidence type="ECO:0000256" key="1">
    <source>
        <dbReference type="ARBA" id="ARBA00010688"/>
    </source>
</evidence>
<evidence type="ECO:0000259" key="5">
    <source>
        <dbReference type="Pfam" id="PF00294"/>
    </source>
</evidence>
<dbReference type="PANTHER" id="PTHR43320:SF2">
    <property type="entry name" value="2-DEHYDRO-3-DEOXYGLUCONOKINASE_2-DEHYDRO-3-DEOXYGALACTONOKINASE"/>
    <property type="match status" value="1"/>
</dbReference>
<comment type="caution">
    <text evidence="6">The sequence shown here is derived from an EMBL/GenBank/DDBJ whole genome shotgun (WGS) entry which is preliminary data.</text>
</comment>
<dbReference type="RefSeq" id="WP_241965077.1">
    <property type="nucleotide sequence ID" value="NZ_RCDB01000001.1"/>
</dbReference>
<dbReference type="PANTHER" id="PTHR43320">
    <property type="entry name" value="SUGAR KINASE"/>
    <property type="match status" value="1"/>
</dbReference>
<dbReference type="GO" id="GO:0016301">
    <property type="term" value="F:kinase activity"/>
    <property type="evidence" value="ECO:0007669"/>
    <property type="project" value="UniProtKB-KW"/>
</dbReference>
<gene>
    <name evidence="6" type="ORF">C7474_0656</name>
</gene>
<dbReference type="AlphaFoldDB" id="A0A498CB43"/>
<dbReference type="Proteomes" id="UP000273158">
    <property type="component" value="Unassembled WGS sequence"/>
</dbReference>
<evidence type="ECO:0000256" key="2">
    <source>
        <dbReference type="ARBA" id="ARBA00022679"/>
    </source>
</evidence>
<protein>
    <submittedName>
        <fullName evidence="6">2-dehydro-3-deoxygluconokinase</fullName>
    </submittedName>
</protein>
<feature type="region of interest" description="Disordered" evidence="4">
    <location>
        <begin position="286"/>
        <end position="305"/>
    </location>
</feature>
<reference evidence="6 7" key="1">
    <citation type="journal article" date="2015" name="Stand. Genomic Sci.">
        <title>Genomic Encyclopedia of Bacterial and Archaeal Type Strains, Phase III: the genomes of soil and plant-associated and newly described type strains.</title>
        <authorList>
            <person name="Whitman W.B."/>
            <person name="Woyke T."/>
            <person name="Klenk H.P."/>
            <person name="Zhou Y."/>
            <person name="Lilburn T.G."/>
            <person name="Beck B.J."/>
            <person name="De Vos P."/>
            <person name="Vandamme P."/>
            <person name="Eisen J.A."/>
            <person name="Garrity G."/>
            <person name="Hugenholtz P."/>
            <person name="Kyrpides N.C."/>
        </authorList>
    </citation>
    <scope>NUCLEOTIDE SEQUENCE [LARGE SCALE GENOMIC DNA]</scope>
    <source>
        <strain evidence="6 7">S2T63</strain>
    </source>
</reference>
<dbReference type="InterPro" id="IPR029056">
    <property type="entry name" value="Ribokinase-like"/>
</dbReference>
<organism evidence="6 7">
    <name type="scientific">Microbacterium telephonicum</name>
    <dbReference type="NCBI Taxonomy" id="1714841"/>
    <lineage>
        <taxon>Bacteria</taxon>
        <taxon>Bacillati</taxon>
        <taxon>Actinomycetota</taxon>
        <taxon>Actinomycetes</taxon>
        <taxon>Micrococcales</taxon>
        <taxon>Microbacteriaceae</taxon>
        <taxon>Microbacterium</taxon>
    </lineage>
</organism>
<dbReference type="InterPro" id="IPR011611">
    <property type="entry name" value="PfkB_dom"/>
</dbReference>
<dbReference type="Gene3D" id="3.40.1190.20">
    <property type="match status" value="1"/>
</dbReference>
<evidence type="ECO:0000256" key="3">
    <source>
        <dbReference type="ARBA" id="ARBA00022777"/>
    </source>
</evidence>
<feature type="compositionally biased region" description="Pro residues" evidence="4">
    <location>
        <begin position="296"/>
        <end position="305"/>
    </location>
</feature>
<evidence type="ECO:0000256" key="4">
    <source>
        <dbReference type="SAM" id="MobiDB-lite"/>
    </source>
</evidence>
<feature type="domain" description="Carbohydrate kinase PfkB" evidence="5">
    <location>
        <begin position="7"/>
        <end position="289"/>
    </location>
</feature>
<sequence>MSGILLAAGETMAMVAPLTAEAVPDAAAFRVDAGGAESNVAGHVAALGHPARWVSRLGDDPLGHRVAAQLAARGIDLSAVVFDPQHRTGLYVKNPGRGVHYYRDGSAAAHLDAADADAVDLDGVAIVHVSGITAALGDTAPAFLDRLVDRAREAGIPVSFDVNHRAALWPAEAAAPVLQGLARRADIVFVGRDEAETLWGTATAADVRALLPEVAELVVKDGEIGATVFEAGTETFVASVVVDVVEPVGAGDAFAGGYLAARLSGAPADARLAAGHARAALTLQTTGDVPDADIPHPLPESEPLP</sequence>
<evidence type="ECO:0000313" key="7">
    <source>
        <dbReference type="Proteomes" id="UP000273158"/>
    </source>
</evidence>